<evidence type="ECO:0000256" key="5">
    <source>
        <dbReference type="ARBA" id="ARBA00022801"/>
    </source>
</evidence>
<dbReference type="GO" id="GO:0030677">
    <property type="term" value="C:ribonuclease P complex"/>
    <property type="evidence" value="ECO:0007669"/>
    <property type="project" value="TreeGrafter"/>
</dbReference>
<dbReference type="InterPro" id="IPR014721">
    <property type="entry name" value="Ribsml_uS5_D2-typ_fold_subgr"/>
</dbReference>
<dbReference type="EC" id="3.1.26.5" evidence="7 8"/>
<organism evidence="9">
    <name type="scientific">uncultured Anaerotruncus sp</name>
    <dbReference type="NCBI Taxonomy" id="905011"/>
    <lineage>
        <taxon>Bacteria</taxon>
        <taxon>Bacillati</taxon>
        <taxon>Bacillota</taxon>
        <taxon>Clostridia</taxon>
        <taxon>Eubacteriales</taxon>
        <taxon>Oscillospiraceae</taxon>
        <taxon>Anaerotruncus</taxon>
        <taxon>environmental samples</taxon>
    </lineage>
</organism>
<keyword evidence="5 7" id="KW-0378">Hydrolase</keyword>
<keyword evidence="6 7" id="KW-0694">RNA-binding</keyword>
<sequence length="145" mass="16423">MPHFTQNKEKYMDGVMRDSAPAAAGDRIENTAPGGKIITLTQNFEFLRTYKRGRSVVHPLIVTYIFKNRLGYTRVGITTSKKIGGAVQRNRARRVIRQAYRALLPQIRPGYDIVFVARGKTPHVKEWAIESAMKKNLKKAGLLKP</sequence>
<keyword evidence="2 7" id="KW-0819">tRNA processing</keyword>
<name>A0A1C6J2T9_9FIRM</name>
<keyword evidence="3 7" id="KW-0540">Nuclease</keyword>
<keyword evidence="4 7" id="KW-0255">Endonuclease</keyword>
<dbReference type="Gene3D" id="3.30.230.10">
    <property type="match status" value="1"/>
</dbReference>
<evidence type="ECO:0000313" key="9">
    <source>
        <dbReference type="EMBL" id="SCJ76381.1"/>
    </source>
</evidence>
<proteinExistence type="inferred from homology"/>
<dbReference type="GO" id="GO:0004526">
    <property type="term" value="F:ribonuclease P activity"/>
    <property type="evidence" value="ECO:0007669"/>
    <property type="project" value="UniProtKB-UniRule"/>
</dbReference>
<dbReference type="GO" id="GO:0000049">
    <property type="term" value="F:tRNA binding"/>
    <property type="evidence" value="ECO:0007669"/>
    <property type="project" value="UniProtKB-UniRule"/>
</dbReference>
<dbReference type="PANTHER" id="PTHR33992">
    <property type="entry name" value="RIBONUCLEASE P PROTEIN COMPONENT"/>
    <property type="match status" value="1"/>
</dbReference>
<dbReference type="PROSITE" id="PS00648">
    <property type="entry name" value="RIBONUCLEASE_P"/>
    <property type="match status" value="1"/>
</dbReference>
<evidence type="ECO:0000256" key="4">
    <source>
        <dbReference type="ARBA" id="ARBA00022759"/>
    </source>
</evidence>
<comment type="catalytic activity">
    <reaction evidence="7">
        <text>Endonucleolytic cleavage of RNA, removing 5'-extranucleotides from tRNA precursor.</text>
        <dbReference type="EC" id="3.1.26.5"/>
    </reaction>
</comment>
<evidence type="ECO:0000256" key="6">
    <source>
        <dbReference type="ARBA" id="ARBA00022884"/>
    </source>
</evidence>
<dbReference type="PANTHER" id="PTHR33992:SF1">
    <property type="entry name" value="RIBONUCLEASE P PROTEIN COMPONENT"/>
    <property type="match status" value="1"/>
</dbReference>
<dbReference type="EMBL" id="FMHG01000001">
    <property type="protein sequence ID" value="SCJ76381.1"/>
    <property type="molecule type" value="Genomic_DNA"/>
</dbReference>
<dbReference type="SUPFAM" id="SSF54211">
    <property type="entry name" value="Ribosomal protein S5 domain 2-like"/>
    <property type="match status" value="1"/>
</dbReference>
<dbReference type="InterPro" id="IPR000100">
    <property type="entry name" value="RNase_P"/>
</dbReference>
<dbReference type="GO" id="GO:0001682">
    <property type="term" value="P:tRNA 5'-leader removal"/>
    <property type="evidence" value="ECO:0007669"/>
    <property type="project" value="UniProtKB-UniRule"/>
</dbReference>
<evidence type="ECO:0000256" key="3">
    <source>
        <dbReference type="ARBA" id="ARBA00022722"/>
    </source>
</evidence>
<evidence type="ECO:0000256" key="2">
    <source>
        <dbReference type="ARBA" id="ARBA00022694"/>
    </source>
</evidence>
<dbReference type="InterPro" id="IPR020568">
    <property type="entry name" value="Ribosomal_Su5_D2-typ_SF"/>
</dbReference>
<accession>A0A1C6J2T9</accession>
<dbReference type="HAMAP" id="MF_00227">
    <property type="entry name" value="RNase_P"/>
    <property type="match status" value="1"/>
</dbReference>
<dbReference type="Pfam" id="PF00825">
    <property type="entry name" value="Ribonuclease_P"/>
    <property type="match status" value="1"/>
</dbReference>
<dbReference type="GO" id="GO:0042781">
    <property type="term" value="F:3'-tRNA processing endoribonuclease activity"/>
    <property type="evidence" value="ECO:0007669"/>
    <property type="project" value="TreeGrafter"/>
</dbReference>
<evidence type="ECO:0000256" key="1">
    <source>
        <dbReference type="ARBA" id="ARBA00002663"/>
    </source>
</evidence>
<dbReference type="NCBIfam" id="TIGR00188">
    <property type="entry name" value="rnpA"/>
    <property type="match status" value="1"/>
</dbReference>
<comment type="similarity">
    <text evidence="7">Belongs to the RnpA family.</text>
</comment>
<comment type="subunit">
    <text evidence="7">Consists of a catalytic RNA component (M1 or rnpB) and a protein subunit.</text>
</comment>
<gene>
    <name evidence="7 9" type="primary">rnpA</name>
    <name evidence="9" type="ORF">SAMEA3545359_01873</name>
</gene>
<evidence type="ECO:0000256" key="8">
    <source>
        <dbReference type="NCBIfam" id="TIGR00188"/>
    </source>
</evidence>
<dbReference type="AlphaFoldDB" id="A0A1C6J2T9"/>
<comment type="function">
    <text evidence="1 7">RNaseP catalyzes the removal of the 5'-leader sequence from pre-tRNA to produce the mature 5'-terminus. It can also cleave other RNA substrates such as 4.5S RNA. The protein component plays an auxiliary but essential role in vivo by binding to the 5'-leader sequence and broadening the substrate specificity of the ribozyme.</text>
</comment>
<evidence type="ECO:0000256" key="7">
    <source>
        <dbReference type="HAMAP-Rule" id="MF_00227"/>
    </source>
</evidence>
<dbReference type="InterPro" id="IPR020539">
    <property type="entry name" value="RNase_P_CS"/>
</dbReference>
<protein>
    <recommendedName>
        <fullName evidence="7 8">Ribonuclease P protein component</fullName>
        <shortName evidence="7">RNase P protein</shortName>
        <shortName evidence="7">RNaseP protein</shortName>
        <ecNumber evidence="7 8">3.1.26.5</ecNumber>
    </recommendedName>
    <alternativeName>
        <fullName evidence="7">Protein C5</fullName>
    </alternativeName>
</protein>
<reference evidence="9" key="1">
    <citation type="submission" date="2015-09" db="EMBL/GenBank/DDBJ databases">
        <authorList>
            <consortium name="Pathogen Informatics"/>
        </authorList>
    </citation>
    <scope>NUCLEOTIDE SEQUENCE</scope>
    <source>
        <strain evidence="9">2789STDY5834896</strain>
    </source>
</reference>